<dbReference type="Proteomes" id="UP001500827">
    <property type="component" value="Unassembled WGS sequence"/>
</dbReference>
<proteinExistence type="predicted"/>
<organism evidence="2 3">
    <name type="scientific">Sphingomonas limnosediminicola</name>
    <dbReference type="NCBI Taxonomy" id="940133"/>
    <lineage>
        <taxon>Bacteria</taxon>
        <taxon>Pseudomonadati</taxon>
        <taxon>Pseudomonadota</taxon>
        <taxon>Alphaproteobacteria</taxon>
        <taxon>Sphingomonadales</taxon>
        <taxon>Sphingomonadaceae</taxon>
        <taxon>Sphingomonas</taxon>
    </lineage>
</organism>
<gene>
    <name evidence="2" type="ORF">GCM10022276_16800</name>
</gene>
<reference evidence="3" key="1">
    <citation type="journal article" date="2019" name="Int. J. Syst. Evol. Microbiol.">
        <title>The Global Catalogue of Microorganisms (GCM) 10K type strain sequencing project: providing services to taxonomists for standard genome sequencing and annotation.</title>
        <authorList>
            <consortium name="The Broad Institute Genomics Platform"/>
            <consortium name="The Broad Institute Genome Sequencing Center for Infectious Disease"/>
            <person name="Wu L."/>
            <person name="Ma J."/>
        </authorList>
    </citation>
    <scope>NUCLEOTIDE SEQUENCE [LARGE SCALE GENOMIC DNA]</scope>
    <source>
        <strain evidence="3">JCM 17543</strain>
    </source>
</reference>
<feature type="compositionally biased region" description="Basic and acidic residues" evidence="1">
    <location>
        <begin position="92"/>
        <end position="107"/>
    </location>
</feature>
<evidence type="ECO:0000313" key="3">
    <source>
        <dbReference type="Proteomes" id="UP001500827"/>
    </source>
</evidence>
<comment type="caution">
    <text evidence="2">The sequence shown here is derived from an EMBL/GenBank/DDBJ whole genome shotgun (WGS) entry which is preliminary data.</text>
</comment>
<accession>A0ABP7LCY2</accession>
<evidence type="ECO:0000313" key="2">
    <source>
        <dbReference type="EMBL" id="GAA3898529.1"/>
    </source>
</evidence>
<name>A0ABP7LCY2_9SPHN</name>
<dbReference type="EMBL" id="BAABBM010000001">
    <property type="protein sequence ID" value="GAA3898529.1"/>
    <property type="molecule type" value="Genomic_DNA"/>
</dbReference>
<feature type="compositionally biased region" description="Polar residues" evidence="1">
    <location>
        <begin position="129"/>
        <end position="142"/>
    </location>
</feature>
<evidence type="ECO:0008006" key="4">
    <source>
        <dbReference type="Google" id="ProtNLM"/>
    </source>
</evidence>
<evidence type="ECO:0000256" key="1">
    <source>
        <dbReference type="SAM" id="MobiDB-lite"/>
    </source>
</evidence>
<protein>
    <recommendedName>
        <fullName evidence="4">DUF3035 domain-containing protein</fullName>
    </recommendedName>
</protein>
<keyword evidence="3" id="KW-1185">Reference proteome</keyword>
<sequence length="142" mass="15036">MWQALTANKTEQMSKVRMIGGASASYGERLVESPMQTSRLLPLAALIALGSCGHVAELKPPTGKALPVKPLMAKTAPDARELLTPPPYARPNRVDELIRQPRERQPDPFDLPPPTGGVAPSLPAGSDPQPVTNETGPSTPGD</sequence>
<feature type="region of interest" description="Disordered" evidence="1">
    <location>
        <begin position="77"/>
        <end position="142"/>
    </location>
</feature>